<name>A0A8J3DUM1_9RHOB</name>
<dbReference type="PANTHER" id="PTHR35563:SF2">
    <property type="entry name" value="BARREL METAL-DEPENDENT HYDROLASE, PUTATIVE (AFU_ORTHOLOGUE AFUA_1G16240)-RELATED"/>
    <property type="match status" value="1"/>
</dbReference>
<dbReference type="EMBL" id="BMCP01000002">
    <property type="protein sequence ID" value="GGE46160.1"/>
    <property type="molecule type" value="Genomic_DNA"/>
</dbReference>
<dbReference type="AlphaFoldDB" id="A0A8J3DUM1"/>
<gene>
    <name evidence="3" type="ORF">GCM10007276_24200</name>
</gene>
<dbReference type="InterPro" id="IPR006680">
    <property type="entry name" value="Amidohydro-rel"/>
</dbReference>
<feature type="region of interest" description="Disordered" evidence="1">
    <location>
        <begin position="1"/>
        <end position="22"/>
    </location>
</feature>
<evidence type="ECO:0000313" key="4">
    <source>
        <dbReference type="Proteomes" id="UP000602745"/>
    </source>
</evidence>
<dbReference type="GO" id="GO:0016787">
    <property type="term" value="F:hydrolase activity"/>
    <property type="evidence" value="ECO:0007669"/>
    <property type="project" value="UniProtKB-KW"/>
</dbReference>
<evidence type="ECO:0000256" key="1">
    <source>
        <dbReference type="SAM" id="MobiDB-lite"/>
    </source>
</evidence>
<evidence type="ECO:0000313" key="3">
    <source>
        <dbReference type="EMBL" id="GGE46160.1"/>
    </source>
</evidence>
<dbReference type="SUPFAM" id="SSF51556">
    <property type="entry name" value="Metallo-dependent hydrolases"/>
    <property type="match status" value="1"/>
</dbReference>
<protein>
    <submittedName>
        <fullName evidence="3">2-pyrone-4,6-dicarboxylate hydrolase</fullName>
    </submittedName>
</protein>
<sequence length="298" mass="33154">MNLMNTHVPPLTPPPDPNPKTPRLVCPPGAVDCHIHLFGPADRYPFDPGSKYTSADALPETHIAMQDKFGLSMAVVVSGGGYGPNTRHLTDVLERFPDRFRGVALLPSDVTTEEIARLDRLGVRGARFVSPNHGGHMPRLSADMAARIADFGWHVQFYPHGTELVDYADELLKMPGTIVLDHFACIPAEGGTEQPAFRKLLEILDTGRVWVKLSGPMRCSRQEPPYSNVTPMARALVRHSPERLVWGSDWPHVNMTGRTMPNDGDLIDMLLDWVEDEDVRNRILVDNPAELYGLNRKS</sequence>
<comment type="caution">
    <text evidence="3">The sequence shown here is derived from an EMBL/GenBank/DDBJ whole genome shotgun (WGS) entry which is preliminary data.</text>
</comment>
<organism evidence="3 4">
    <name type="scientific">Agaricicola taiwanensis</name>
    <dbReference type="NCBI Taxonomy" id="591372"/>
    <lineage>
        <taxon>Bacteria</taxon>
        <taxon>Pseudomonadati</taxon>
        <taxon>Pseudomonadota</taxon>
        <taxon>Alphaproteobacteria</taxon>
        <taxon>Rhodobacterales</taxon>
        <taxon>Paracoccaceae</taxon>
        <taxon>Agaricicola</taxon>
    </lineage>
</organism>
<reference evidence="3" key="1">
    <citation type="journal article" date="2014" name="Int. J. Syst. Evol. Microbiol.">
        <title>Complete genome sequence of Corynebacterium casei LMG S-19264T (=DSM 44701T), isolated from a smear-ripened cheese.</title>
        <authorList>
            <consortium name="US DOE Joint Genome Institute (JGI-PGF)"/>
            <person name="Walter F."/>
            <person name="Albersmeier A."/>
            <person name="Kalinowski J."/>
            <person name="Ruckert C."/>
        </authorList>
    </citation>
    <scope>NUCLEOTIDE SEQUENCE</scope>
    <source>
        <strain evidence="3">CCM 7684</strain>
    </source>
</reference>
<dbReference type="Gene3D" id="3.20.20.140">
    <property type="entry name" value="Metal-dependent hydrolases"/>
    <property type="match status" value="1"/>
</dbReference>
<dbReference type="PANTHER" id="PTHR35563">
    <property type="entry name" value="BARREL METAL-DEPENDENT HYDROLASE, PUTATIVE (AFU_ORTHOLOGUE AFUA_1G16240)-RELATED"/>
    <property type="match status" value="1"/>
</dbReference>
<accession>A0A8J3DUM1</accession>
<evidence type="ECO:0000259" key="2">
    <source>
        <dbReference type="Pfam" id="PF04909"/>
    </source>
</evidence>
<dbReference type="InterPro" id="IPR052358">
    <property type="entry name" value="Aro_Compnd_Degr_Hydrolases"/>
</dbReference>
<feature type="compositionally biased region" description="Pro residues" evidence="1">
    <location>
        <begin position="10"/>
        <end position="20"/>
    </location>
</feature>
<proteinExistence type="predicted"/>
<feature type="domain" description="Amidohydrolase-related" evidence="2">
    <location>
        <begin position="31"/>
        <end position="294"/>
    </location>
</feature>
<reference evidence="3" key="2">
    <citation type="submission" date="2020-09" db="EMBL/GenBank/DDBJ databases">
        <authorList>
            <person name="Sun Q."/>
            <person name="Sedlacek I."/>
        </authorList>
    </citation>
    <scope>NUCLEOTIDE SEQUENCE</scope>
    <source>
        <strain evidence="3">CCM 7684</strain>
    </source>
</reference>
<dbReference type="Pfam" id="PF04909">
    <property type="entry name" value="Amidohydro_2"/>
    <property type="match status" value="1"/>
</dbReference>
<keyword evidence="4" id="KW-1185">Reference proteome</keyword>
<dbReference type="InterPro" id="IPR032466">
    <property type="entry name" value="Metal_Hydrolase"/>
</dbReference>
<keyword evidence="3" id="KW-0378">Hydrolase</keyword>
<dbReference type="Proteomes" id="UP000602745">
    <property type="component" value="Unassembled WGS sequence"/>
</dbReference>